<keyword evidence="1" id="KW-0732">Signal</keyword>
<proteinExistence type="predicted"/>
<dbReference type="InterPro" id="IPR011041">
    <property type="entry name" value="Quinoprot_gluc/sorb_DH_b-prop"/>
</dbReference>
<dbReference type="InterPro" id="IPR012938">
    <property type="entry name" value="Glc/Sorbosone_DH"/>
</dbReference>
<reference evidence="3" key="1">
    <citation type="submission" date="2022-07" db="EMBL/GenBank/DDBJ databases">
        <title>Tahibacter sp., a new gammaproteobacterium isolated from the silt sample collected at pig farm.</title>
        <authorList>
            <person name="Chen H."/>
        </authorList>
    </citation>
    <scope>NUCLEOTIDE SEQUENCE</scope>
    <source>
        <strain evidence="3">P2K</strain>
    </source>
</reference>
<feature type="domain" description="Glucose/Sorbosone dehydrogenase" evidence="2">
    <location>
        <begin position="29"/>
        <end position="355"/>
    </location>
</feature>
<keyword evidence="4" id="KW-1185">Reference proteome</keyword>
<dbReference type="PANTHER" id="PTHR19328">
    <property type="entry name" value="HEDGEHOG-INTERACTING PROTEIN"/>
    <property type="match status" value="1"/>
</dbReference>
<organism evidence="3 4">
    <name type="scientific">Tahibacter harae</name>
    <dbReference type="NCBI Taxonomy" id="2963937"/>
    <lineage>
        <taxon>Bacteria</taxon>
        <taxon>Pseudomonadati</taxon>
        <taxon>Pseudomonadota</taxon>
        <taxon>Gammaproteobacteria</taxon>
        <taxon>Lysobacterales</taxon>
        <taxon>Rhodanobacteraceae</taxon>
        <taxon>Tahibacter</taxon>
    </lineage>
</organism>
<evidence type="ECO:0000259" key="2">
    <source>
        <dbReference type="Pfam" id="PF07995"/>
    </source>
</evidence>
<protein>
    <submittedName>
        <fullName evidence="3">PQQ-dependent sugar dehydrogenase</fullName>
    </submittedName>
</protein>
<gene>
    <name evidence="3" type="ORF">NM961_13435</name>
</gene>
<dbReference type="Gene3D" id="2.120.10.30">
    <property type="entry name" value="TolB, C-terminal domain"/>
    <property type="match status" value="1"/>
</dbReference>
<name>A0ABT1QTW8_9GAMM</name>
<dbReference type="EMBL" id="JANFQO010000011">
    <property type="protein sequence ID" value="MCQ4165717.1"/>
    <property type="molecule type" value="Genomic_DNA"/>
</dbReference>
<feature type="chain" id="PRO_5046231580" evidence="1">
    <location>
        <begin position="18"/>
        <end position="360"/>
    </location>
</feature>
<dbReference type="InterPro" id="IPR011042">
    <property type="entry name" value="6-blade_b-propeller_TolB-like"/>
</dbReference>
<comment type="caution">
    <text evidence="3">The sequence shown here is derived from an EMBL/GenBank/DDBJ whole genome shotgun (WGS) entry which is preliminary data.</text>
</comment>
<feature type="signal peptide" evidence="1">
    <location>
        <begin position="1"/>
        <end position="17"/>
    </location>
</feature>
<dbReference type="Pfam" id="PF07995">
    <property type="entry name" value="GSDH"/>
    <property type="match status" value="1"/>
</dbReference>
<evidence type="ECO:0000313" key="3">
    <source>
        <dbReference type="EMBL" id="MCQ4165717.1"/>
    </source>
</evidence>
<sequence>MRPAALLLLLLSTGAGAAGYRVGTLAAGLDHPWSLASLPDGRLLVTERAGRLRLIENGRLNPEPVQGVPAAFVKSQAGLFDVLPDRDFAANRTLYLSFASGDAQANATRVVRARLDGAALADLRTLFTATPLKRGAAHYGARLAQLADGSLLIGLGDGFSQREQAQNLRSHLGKIVRIQPDGSVPADNPFRGRDDALPEIYSYGHRNVQGLLYDAASDRIYAHEHGPRGGDEVNRIRPGRNYGWPLVTYGLDYTGALVSPYTQREGLEPPLLHWTPSIAPSGMVLYRGDAFPQWRGSLIVTALAAKQARRIPLQDDQPGAQEILFAELGKRLRDVRVAADGGLYLLVDADSGEVLKVDPQ</sequence>
<evidence type="ECO:0000256" key="1">
    <source>
        <dbReference type="SAM" id="SignalP"/>
    </source>
</evidence>
<dbReference type="Proteomes" id="UP001165498">
    <property type="component" value="Unassembled WGS sequence"/>
</dbReference>
<dbReference type="PANTHER" id="PTHR19328:SF75">
    <property type="entry name" value="ALDOSE SUGAR DEHYDROGENASE YLII"/>
    <property type="match status" value="1"/>
</dbReference>
<accession>A0ABT1QTW8</accession>
<dbReference type="SUPFAM" id="SSF50952">
    <property type="entry name" value="Soluble quinoprotein glucose dehydrogenase"/>
    <property type="match status" value="1"/>
</dbReference>
<evidence type="ECO:0000313" key="4">
    <source>
        <dbReference type="Proteomes" id="UP001165498"/>
    </source>
</evidence>
<dbReference type="RefSeq" id="WP_255914907.1">
    <property type="nucleotide sequence ID" value="NZ_JANFQO010000011.1"/>
</dbReference>